<protein>
    <submittedName>
        <fullName evidence="2">Uncharacterized protein</fullName>
    </submittedName>
</protein>
<evidence type="ECO:0000313" key="3">
    <source>
        <dbReference type="Proteomes" id="UP000364291"/>
    </source>
</evidence>
<feature type="region of interest" description="Disordered" evidence="1">
    <location>
        <begin position="39"/>
        <end position="72"/>
    </location>
</feature>
<dbReference type="EMBL" id="CABPSX010000002">
    <property type="protein sequence ID" value="VVG70465.1"/>
    <property type="molecule type" value="Genomic_DNA"/>
</dbReference>
<dbReference type="AlphaFoldDB" id="A0A5E5P2G7"/>
<dbReference type="Proteomes" id="UP000364291">
    <property type="component" value="Unassembled WGS sequence"/>
</dbReference>
<accession>A0A5E5P2G7</accession>
<proteinExistence type="predicted"/>
<feature type="compositionally biased region" description="Polar residues" evidence="1">
    <location>
        <begin position="39"/>
        <end position="51"/>
    </location>
</feature>
<organism evidence="2 3">
    <name type="scientific">Pandoraea apista</name>
    <dbReference type="NCBI Taxonomy" id="93218"/>
    <lineage>
        <taxon>Bacteria</taxon>
        <taxon>Pseudomonadati</taxon>
        <taxon>Pseudomonadota</taxon>
        <taxon>Betaproteobacteria</taxon>
        <taxon>Burkholderiales</taxon>
        <taxon>Burkholderiaceae</taxon>
        <taxon>Pandoraea</taxon>
    </lineage>
</organism>
<gene>
    <name evidence="2" type="ORF">PAP18089_01425</name>
</gene>
<sequence length="72" mass="7832">MCGRYSRGQGDLFYVVPLATDENDPRLRGHADLFRPSWNVSPGTQHRSSPPTVHVCKRGATAPPGPSSASRK</sequence>
<reference evidence="2 3" key="1">
    <citation type="submission" date="2019-08" db="EMBL/GenBank/DDBJ databases">
        <authorList>
            <person name="Peeters C."/>
        </authorList>
    </citation>
    <scope>NUCLEOTIDE SEQUENCE [LARGE SCALE GENOMIC DNA]</scope>
    <source>
        <strain evidence="2 3">LMG 18089</strain>
    </source>
</reference>
<evidence type="ECO:0000313" key="2">
    <source>
        <dbReference type="EMBL" id="VVG70465.1"/>
    </source>
</evidence>
<evidence type="ECO:0000256" key="1">
    <source>
        <dbReference type="SAM" id="MobiDB-lite"/>
    </source>
</evidence>
<name>A0A5E5P2G7_9BURK</name>